<reference evidence="1 2" key="1">
    <citation type="journal article" date="2011" name="J. Bacteriol.">
        <title>Genome sequence of 'Pedosphaera parvula' Ellin514, an aerobic Verrucomicrobial isolate from pasture soil.</title>
        <authorList>
            <person name="Kant R."/>
            <person name="van Passel M.W."/>
            <person name="Sangwan P."/>
            <person name="Palva A."/>
            <person name="Lucas S."/>
            <person name="Copeland A."/>
            <person name="Lapidus A."/>
            <person name="Glavina Del Rio T."/>
            <person name="Dalin E."/>
            <person name="Tice H."/>
            <person name="Bruce D."/>
            <person name="Goodwin L."/>
            <person name="Pitluck S."/>
            <person name="Chertkov O."/>
            <person name="Larimer F.W."/>
            <person name="Land M.L."/>
            <person name="Hauser L."/>
            <person name="Brettin T.S."/>
            <person name="Detter J.C."/>
            <person name="Han S."/>
            <person name="de Vos W.M."/>
            <person name="Janssen P.H."/>
            <person name="Smidt H."/>
        </authorList>
    </citation>
    <scope>NUCLEOTIDE SEQUENCE [LARGE SCALE GENOMIC DNA]</scope>
    <source>
        <strain evidence="1 2">Ellin514</strain>
    </source>
</reference>
<evidence type="ECO:0000313" key="1">
    <source>
        <dbReference type="EMBL" id="EEF61643.1"/>
    </source>
</evidence>
<dbReference type="PROSITE" id="PS51257">
    <property type="entry name" value="PROKAR_LIPOPROTEIN"/>
    <property type="match status" value="1"/>
</dbReference>
<keyword evidence="2" id="KW-1185">Reference proteome</keyword>
<evidence type="ECO:0008006" key="3">
    <source>
        <dbReference type="Google" id="ProtNLM"/>
    </source>
</evidence>
<protein>
    <recommendedName>
        <fullName evidence="3">Lipoprotein</fullName>
    </recommendedName>
</protein>
<name>B9XEC9_PEDPL</name>
<gene>
    <name evidence="1" type="ORF">Cflav_PD4683</name>
</gene>
<proteinExistence type="predicted"/>
<comment type="caution">
    <text evidence="1">The sequence shown here is derived from an EMBL/GenBank/DDBJ whole genome shotgun (WGS) entry which is preliminary data.</text>
</comment>
<evidence type="ECO:0000313" key="2">
    <source>
        <dbReference type="Proteomes" id="UP000003688"/>
    </source>
</evidence>
<accession>B9XEC9</accession>
<dbReference type="STRING" id="320771.Cflav_PD4683"/>
<dbReference type="EMBL" id="ABOX02000008">
    <property type="protein sequence ID" value="EEF61643.1"/>
    <property type="molecule type" value="Genomic_DNA"/>
</dbReference>
<dbReference type="Proteomes" id="UP000003688">
    <property type="component" value="Unassembled WGS sequence"/>
</dbReference>
<sequence length="96" mass="10859" precursor="true">MSAFKKNSNTIKWLQDMNRLTLCILFATLVLVVGCTTTKTTLDPLIGWKELASTNRNGSTFSGGDQPFVPKLITDDYQAFIQKLPIRKDPFGFWRS</sequence>
<organism evidence="1 2">
    <name type="scientific">Pedosphaera parvula (strain Ellin514)</name>
    <dbReference type="NCBI Taxonomy" id="320771"/>
    <lineage>
        <taxon>Bacteria</taxon>
        <taxon>Pseudomonadati</taxon>
        <taxon>Verrucomicrobiota</taxon>
        <taxon>Pedosphaerae</taxon>
        <taxon>Pedosphaerales</taxon>
        <taxon>Pedosphaeraceae</taxon>
        <taxon>Pedosphaera</taxon>
    </lineage>
</organism>
<dbReference type="AlphaFoldDB" id="B9XEC9"/>